<dbReference type="AlphaFoldDB" id="A0A2K4MPE9"/>
<evidence type="ECO:0000313" key="1">
    <source>
        <dbReference type="EMBL" id="POA98971.1"/>
    </source>
</evidence>
<protein>
    <submittedName>
        <fullName evidence="1">Uncharacterized protein</fullName>
    </submittedName>
</protein>
<reference evidence="1 2" key="1">
    <citation type="submission" date="2018-01" db="EMBL/GenBank/DDBJ databases">
        <title>Genomic Sequence of Chromobacterium MWU13-2610 from wild cranberry bogs within the Cape Cod National Seashore.</title>
        <authorList>
            <person name="O'Hara-Hanley K."/>
            <person name="Soby S."/>
            <person name="Harrison A."/>
        </authorList>
    </citation>
    <scope>NUCLEOTIDE SEQUENCE [LARGE SCALE GENOMIC DNA]</scope>
    <source>
        <strain evidence="1 2">MWU13-2610</strain>
    </source>
</reference>
<dbReference type="RefSeq" id="WP_103319333.1">
    <property type="nucleotide sequence ID" value="NZ_PPTF01000030.1"/>
</dbReference>
<gene>
    <name evidence="1" type="ORF">C2134_08925</name>
</gene>
<accession>A0A2K4MPE9</accession>
<proteinExistence type="predicted"/>
<evidence type="ECO:0000313" key="2">
    <source>
        <dbReference type="Proteomes" id="UP000236416"/>
    </source>
</evidence>
<comment type="caution">
    <text evidence="1">The sequence shown here is derived from an EMBL/GenBank/DDBJ whole genome shotgun (WGS) entry which is preliminary data.</text>
</comment>
<dbReference type="EMBL" id="PPTF01000030">
    <property type="protein sequence ID" value="POA98971.1"/>
    <property type="molecule type" value="Genomic_DNA"/>
</dbReference>
<keyword evidence="2" id="KW-1185">Reference proteome</keyword>
<name>A0A2K4MPE9_9NEIS</name>
<dbReference type="Proteomes" id="UP000236416">
    <property type="component" value="Unassembled WGS sequence"/>
</dbReference>
<organism evidence="1 2">
    <name type="scientific">Chromobacterium sinusclupearum</name>
    <dbReference type="NCBI Taxonomy" id="2077146"/>
    <lineage>
        <taxon>Bacteria</taxon>
        <taxon>Pseudomonadati</taxon>
        <taxon>Pseudomonadota</taxon>
        <taxon>Betaproteobacteria</taxon>
        <taxon>Neisseriales</taxon>
        <taxon>Chromobacteriaceae</taxon>
        <taxon>Chromobacterium</taxon>
    </lineage>
</organism>
<sequence length="153" mass="15846">MNEKLDALAASLDLDSPPRETLRLRFGLACARRVAHLLENPEVAACLSGLERYLAGGIDRAALSALALRAAELARAHPGSASLDGCGHAAVSASHAVAMALAGRARQAADYAAYAAVYGQGGYGAAADPSAFEPEWDWQARCLKQLAGANSEI</sequence>